<dbReference type="Pfam" id="PF01633">
    <property type="entry name" value="Choline_kinase"/>
    <property type="match status" value="1"/>
</dbReference>
<keyword evidence="4" id="KW-0418">Kinase</keyword>
<reference evidence="4" key="1">
    <citation type="journal article" date="2022" name="Int. J. Mol. Sci.">
        <title>Draft Genome of Tanacetum Coccineum: Genomic Comparison of Closely Related Tanacetum-Family Plants.</title>
        <authorList>
            <person name="Yamashiro T."/>
            <person name="Shiraishi A."/>
            <person name="Nakayama K."/>
            <person name="Satake H."/>
        </authorList>
    </citation>
    <scope>NUCLEOTIDE SEQUENCE</scope>
</reference>
<comment type="similarity">
    <text evidence="2">Belongs to the choline/ethanolamine kinase family.</text>
</comment>
<dbReference type="EMBL" id="BQNB010010039">
    <property type="protein sequence ID" value="GJS71893.1"/>
    <property type="molecule type" value="Genomic_DNA"/>
</dbReference>
<dbReference type="PANTHER" id="PTHR22603">
    <property type="entry name" value="CHOLINE/ETHANOALAMINE KINASE"/>
    <property type="match status" value="1"/>
</dbReference>
<dbReference type="Proteomes" id="UP001151760">
    <property type="component" value="Unassembled WGS sequence"/>
</dbReference>
<reference evidence="4" key="2">
    <citation type="submission" date="2022-01" db="EMBL/GenBank/DDBJ databases">
        <authorList>
            <person name="Yamashiro T."/>
            <person name="Shiraishi A."/>
            <person name="Satake H."/>
            <person name="Nakayama K."/>
        </authorList>
    </citation>
    <scope>NUCLEOTIDE SEQUENCE</scope>
</reference>
<evidence type="ECO:0000256" key="3">
    <source>
        <dbReference type="ARBA" id="ARBA00038874"/>
    </source>
</evidence>
<evidence type="ECO:0000313" key="4">
    <source>
        <dbReference type="EMBL" id="GJS71893.1"/>
    </source>
</evidence>
<organism evidence="4 5">
    <name type="scientific">Tanacetum coccineum</name>
    <dbReference type="NCBI Taxonomy" id="301880"/>
    <lineage>
        <taxon>Eukaryota</taxon>
        <taxon>Viridiplantae</taxon>
        <taxon>Streptophyta</taxon>
        <taxon>Embryophyta</taxon>
        <taxon>Tracheophyta</taxon>
        <taxon>Spermatophyta</taxon>
        <taxon>Magnoliopsida</taxon>
        <taxon>eudicotyledons</taxon>
        <taxon>Gunneridae</taxon>
        <taxon>Pentapetalae</taxon>
        <taxon>asterids</taxon>
        <taxon>campanulids</taxon>
        <taxon>Asterales</taxon>
        <taxon>Asteraceae</taxon>
        <taxon>Asteroideae</taxon>
        <taxon>Anthemideae</taxon>
        <taxon>Anthemidinae</taxon>
        <taxon>Tanacetum</taxon>
    </lineage>
</organism>
<dbReference type="PANTHER" id="PTHR22603:SF66">
    <property type="entry name" value="ETHANOLAMINE KINASE"/>
    <property type="match status" value="1"/>
</dbReference>
<sequence length="298" mass="34428">MPPIPISVYLAVVFEREALEEEHWGDFCHRNYLELNERISEIQLGDIGKLDRFRAMVVESNQPLRRNPVKFVRKLTDEEITVVSNSADITQVCAAQNSKSLNKIELLKVLQMKSIETTTLLRIQQVLALKFSDLHLFSQEALGIKPRVMPEDGHTRLTTGGDISWLCWKTGFCCSSIVNDEDTRSFYKGLLYLSLTFDDGEKQKFYMKISFEEVEAEISLRHLNAPVVFAHNDLLSENLMLNDDERKLYFIDLEYGSYSYRGFDIGNHFNEYTGYDCDYKIVRLLPGFLIPLNPLFCP</sequence>
<protein>
    <recommendedName>
        <fullName evidence="3">ethanolamine kinase</fullName>
        <ecNumber evidence="3">2.7.1.82</ecNumber>
    </recommendedName>
</protein>
<dbReference type="InterPro" id="IPR011009">
    <property type="entry name" value="Kinase-like_dom_sf"/>
</dbReference>
<accession>A0ABQ4Y2L1</accession>
<dbReference type="EC" id="2.7.1.82" evidence="3"/>
<gene>
    <name evidence="4" type="ORF">Tco_0704734</name>
</gene>
<dbReference type="GO" id="GO:0016301">
    <property type="term" value="F:kinase activity"/>
    <property type="evidence" value="ECO:0007669"/>
    <property type="project" value="UniProtKB-KW"/>
</dbReference>
<comment type="caution">
    <text evidence="4">The sequence shown here is derived from an EMBL/GenBank/DDBJ whole genome shotgun (WGS) entry which is preliminary data.</text>
</comment>
<keyword evidence="4" id="KW-0808">Transferase</keyword>
<dbReference type="SUPFAM" id="SSF56112">
    <property type="entry name" value="Protein kinase-like (PK-like)"/>
    <property type="match status" value="1"/>
</dbReference>
<proteinExistence type="inferred from homology"/>
<evidence type="ECO:0000313" key="5">
    <source>
        <dbReference type="Proteomes" id="UP001151760"/>
    </source>
</evidence>
<comment type="pathway">
    <text evidence="1">Phospholipid metabolism; phosphatidylethanolamine biosynthesis; phosphatidylethanolamine from ethanolamine: step 1/3.</text>
</comment>
<name>A0ABQ4Y2L1_9ASTR</name>
<evidence type="ECO:0000256" key="2">
    <source>
        <dbReference type="ARBA" id="ARBA00038211"/>
    </source>
</evidence>
<evidence type="ECO:0000256" key="1">
    <source>
        <dbReference type="ARBA" id="ARBA00037883"/>
    </source>
</evidence>
<keyword evidence="5" id="KW-1185">Reference proteome</keyword>
<dbReference type="Gene3D" id="3.90.1200.10">
    <property type="match status" value="1"/>
</dbReference>